<feature type="compositionally biased region" description="Basic and acidic residues" evidence="1">
    <location>
        <begin position="1"/>
        <end position="14"/>
    </location>
</feature>
<evidence type="ECO:0000313" key="2">
    <source>
        <dbReference type="EnsemblPlants" id="KQK95738"/>
    </source>
</evidence>
<keyword evidence="3" id="KW-1185">Reference proteome</keyword>
<protein>
    <submittedName>
        <fullName evidence="2">Uncharacterized protein</fullName>
    </submittedName>
</protein>
<dbReference type="Proteomes" id="UP000004995">
    <property type="component" value="Unassembled WGS sequence"/>
</dbReference>
<evidence type="ECO:0000256" key="1">
    <source>
        <dbReference type="SAM" id="MobiDB-lite"/>
    </source>
</evidence>
<reference evidence="2" key="2">
    <citation type="submission" date="2018-08" db="UniProtKB">
        <authorList>
            <consortium name="EnsemblPlants"/>
        </authorList>
    </citation>
    <scope>IDENTIFICATION</scope>
    <source>
        <strain evidence="2">Yugu1</strain>
    </source>
</reference>
<dbReference type="AlphaFoldDB" id="K3ZPD7"/>
<accession>K3ZPD7</accession>
<dbReference type="EMBL" id="AGNK02005218">
    <property type="status" value="NOT_ANNOTATED_CDS"/>
    <property type="molecule type" value="Genomic_DNA"/>
</dbReference>
<dbReference type="InParanoid" id="K3ZPD7"/>
<name>K3ZPD7_SETIT</name>
<evidence type="ECO:0000313" key="3">
    <source>
        <dbReference type="Proteomes" id="UP000004995"/>
    </source>
</evidence>
<dbReference type="Gramene" id="KQK95738">
    <property type="protein sequence ID" value="KQK95738"/>
    <property type="gene ID" value="SETIT_028467mg"/>
</dbReference>
<organism evidence="2 3">
    <name type="scientific">Setaria italica</name>
    <name type="common">Foxtail millet</name>
    <name type="synonym">Panicum italicum</name>
    <dbReference type="NCBI Taxonomy" id="4555"/>
    <lineage>
        <taxon>Eukaryota</taxon>
        <taxon>Viridiplantae</taxon>
        <taxon>Streptophyta</taxon>
        <taxon>Embryophyta</taxon>
        <taxon>Tracheophyta</taxon>
        <taxon>Spermatophyta</taxon>
        <taxon>Magnoliopsida</taxon>
        <taxon>Liliopsida</taxon>
        <taxon>Poales</taxon>
        <taxon>Poaceae</taxon>
        <taxon>PACMAD clade</taxon>
        <taxon>Panicoideae</taxon>
        <taxon>Panicodae</taxon>
        <taxon>Paniceae</taxon>
        <taxon>Cenchrinae</taxon>
        <taxon>Setaria</taxon>
    </lineage>
</organism>
<feature type="region of interest" description="Disordered" evidence="1">
    <location>
        <begin position="1"/>
        <end position="30"/>
    </location>
</feature>
<dbReference type="HOGENOM" id="CLU_3407054_0_0_1"/>
<reference evidence="3" key="1">
    <citation type="journal article" date="2012" name="Nat. Biotechnol.">
        <title>Reference genome sequence of the model plant Setaria.</title>
        <authorList>
            <person name="Bennetzen J.L."/>
            <person name="Schmutz J."/>
            <person name="Wang H."/>
            <person name="Percifield R."/>
            <person name="Hawkins J."/>
            <person name="Pontaroli A.C."/>
            <person name="Estep M."/>
            <person name="Feng L."/>
            <person name="Vaughn J.N."/>
            <person name="Grimwood J."/>
            <person name="Jenkins J."/>
            <person name="Barry K."/>
            <person name="Lindquist E."/>
            <person name="Hellsten U."/>
            <person name="Deshpande S."/>
            <person name="Wang X."/>
            <person name="Wu X."/>
            <person name="Mitros T."/>
            <person name="Triplett J."/>
            <person name="Yang X."/>
            <person name="Ye C.Y."/>
            <person name="Mauro-Herrera M."/>
            <person name="Wang L."/>
            <person name="Li P."/>
            <person name="Sharma M."/>
            <person name="Sharma R."/>
            <person name="Ronald P.C."/>
            <person name="Panaud O."/>
            <person name="Kellogg E.A."/>
            <person name="Brutnell T.P."/>
            <person name="Doust A.N."/>
            <person name="Tuskan G.A."/>
            <person name="Rokhsar D."/>
            <person name="Devos K.M."/>
        </authorList>
    </citation>
    <scope>NUCLEOTIDE SEQUENCE [LARGE SCALE GENOMIC DNA]</scope>
    <source>
        <strain evidence="3">cv. Yugu1</strain>
    </source>
</reference>
<sequence length="30" mass="3560">MFQQVEKHLTHEESGLYTSRAELSRKLKGR</sequence>
<proteinExistence type="predicted"/>
<dbReference type="EnsemblPlants" id="KQK95738">
    <property type="protein sequence ID" value="KQK95738"/>
    <property type="gene ID" value="SETIT_028467mg"/>
</dbReference>